<comment type="catalytic activity">
    <reaction evidence="4">
        <text>a 5'-end (N(7)-methyl 5'-triphosphoguanosine)-ribonucleoside in snoRNA + S-adenosyl-L-methionine = a 5'-end (N(2),N(7)-dimethyl 5'-triphosphoguanosine)-ribonucleoside in snoRNA + S-adenosyl-L-homocysteine + H(+)</text>
        <dbReference type="Rhea" id="RHEA:78475"/>
        <dbReference type="Rhea" id="RHEA-COMP:19086"/>
        <dbReference type="Rhea" id="RHEA-COMP:19088"/>
        <dbReference type="ChEBI" id="CHEBI:15378"/>
        <dbReference type="ChEBI" id="CHEBI:57856"/>
        <dbReference type="ChEBI" id="CHEBI:59789"/>
        <dbReference type="ChEBI" id="CHEBI:156461"/>
        <dbReference type="ChEBI" id="CHEBI:172880"/>
    </reaction>
    <physiologicalReaction direction="left-to-right" evidence="4">
        <dbReference type="Rhea" id="RHEA:78476"/>
    </physiologicalReaction>
</comment>
<dbReference type="GO" id="GO:0005634">
    <property type="term" value="C:nucleus"/>
    <property type="evidence" value="ECO:0007669"/>
    <property type="project" value="TreeGrafter"/>
</dbReference>
<dbReference type="EMBL" id="CABITT030000008">
    <property type="protein sequence ID" value="VVB16051.1"/>
    <property type="molecule type" value="Genomic_DNA"/>
</dbReference>
<dbReference type="PANTHER" id="PTHR14741">
    <property type="entry name" value="S-ADENOSYLMETHIONINE-DEPENDENT METHYLTRANSFERASE RELATED"/>
    <property type="match status" value="1"/>
</dbReference>
<dbReference type="GO" id="GO:0071164">
    <property type="term" value="F:RNA cap trimethylguanosine synthase activity"/>
    <property type="evidence" value="ECO:0007669"/>
    <property type="project" value="TreeGrafter"/>
</dbReference>
<evidence type="ECO:0000313" key="9">
    <source>
        <dbReference type="Proteomes" id="UP000489600"/>
    </source>
</evidence>
<evidence type="ECO:0000256" key="3">
    <source>
        <dbReference type="ARBA" id="ARBA00047418"/>
    </source>
</evidence>
<evidence type="ECO:0000256" key="6">
    <source>
        <dbReference type="ARBA" id="ARBA00049075"/>
    </source>
</evidence>
<comment type="catalytic activity">
    <reaction evidence="6">
        <text>a 5'-end (N(7)-methyl 5'-triphosphoguanosine)-ribonucleoside in snRNA + S-adenosyl-L-methionine = a 5'-end (N(2),N(7)-dimethyl 5'-triphosphoguanosine)-ribonucleoside in snRNA + S-adenosyl-L-homocysteine + H(+)</text>
        <dbReference type="Rhea" id="RHEA:78471"/>
        <dbReference type="Rhea" id="RHEA-COMP:19085"/>
        <dbReference type="Rhea" id="RHEA-COMP:19087"/>
        <dbReference type="ChEBI" id="CHEBI:15378"/>
        <dbReference type="ChEBI" id="CHEBI:57856"/>
        <dbReference type="ChEBI" id="CHEBI:59789"/>
        <dbReference type="ChEBI" id="CHEBI:156461"/>
        <dbReference type="ChEBI" id="CHEBI:172880"/>
    </reaction>
    <physiologicalReaction direction="left-to-right" evidence="6">
        <dbReference type="Rhea" id="RHEA:78472"/>
    </physiologicalReaction>
</comment>
<accession>A0A565CR44</accession>
<comment type="caution">
    <text evidence="8">The sequence shown here is derived from an EMBL/GenBank/DDBJ whole genome shotgun (WGS) entry which is preliminary data.</text>
</comment>
<evidence type="ECO:0000256" key="1">
    <source>
        <dbReference type="ARBA" id="ARBA00018517"/>
    </source>
</evidence>
<dbReference type="PANTHER" id="PTHR14741:SF41">
    <property type="entry name" value="TRIMETHYLGUANOSINE SYNTHASE"/>
    <property type="match status" value="1"/>
</dbReference>
<sequence>MEKEIEEENGRNPKINRYWIQRYDLFSRYDKGIEMDEEGWYSVTHEEIAVKQAERCRGKVVELAINNAKVYGVADRVDLSLGDVLFLSPPWGGPTYCEVESFKMDMLKPRDG</sequence>
<evidence type="ECO:0000313" key="8">
    <source>
        <dbReference type="EMBL" id="VVB16051.1"/>
    </source>
</evidence>
<organism evidence="8 9">
    <name type="scientific">Arabis nemorensis</name>
    <dbReference type="NCBI Taxonomy" id="586526"/>
    <lineage>
        <taxon>Eukaryota</taxon>
        <taxon>Viridiplantae</taxon>
        <taxon>Streptophyta</taxon>
        <taxon>Embryophyta</taxon>
        <taxon>Tracheophyta</taxon>
        <taxon>Spermatophyta</taxon>
        <taxon>Magnoliopsida</taxon>
        <taxon>eudicotyledons</taxon>
        <taxon>Gunneridae</taxon>
        <taxon>Pentapetalae</taxon>
        <taxon>rosids</taxon>
        <taxon>malvids</taxon>
        <taxon>Brassicales</taxon>
        <taxon>Brassicaceae</taxon>
        <taxon>Arabideae</taxon>
        <taxon>Arabis</taxon>
    </lineage>
</organism>
<evidence type="ECO:0000256" key="2">
    <source>
        <dbReference type="ARBA" id="ARBA00025783"/>
    </source>
</evidence>
<keyword evidence="9" id="KW-1185">Reference proteome</keyword>
<dbReference type="Gene3D" id="3.40.50.150">
    <property type="entry name" value="Vaccinia Virus protein VP39"/>
    <property type="match status" value="2"/>
</dbReference>
<gene>
    <name evidence="8" type="ORF">ANE_LOCUS26495</name>
</gene>
<comment type="similarity">
    <text evidence="2">Belongs to the methyltransferase superfamily. Trimethylguanosine synthase family.</text>
</comment>
<comment type="catalytic activity">
    <reaction evidence="3">
        <text>a 5'-end (N(2),N(7)-dimethyl 5'-triphosphoguanosine)-ribonucleoside in snoRNA + S-adenosyl-L-methionine = a 5'-end (N(2),N(2),N(7)-trimethyl 5'-triphosphoguanosine)-ribonucleoside in snoRNA + S-adenosyl-L-homocysteine + H(+)</text>
        <dbReference type="Rhea" id="RHEA:78507"/>
        <dbReference type="Rhea" id="RHEA-COMP:19088"/>
        <dbReference type="Rhea" id="RHEA-COMP:19090"/>
        <dbReference type="ChEBI" id="CHEBI:15378"/>
        <dbReference type="ChEBI" id="CHEBI:57856"/>
        <dbReference type="ChEBI" id="CHEBI:59789"/>
        <dbReference type="ChEBI" id="CHEBI:167623"/>
        <dbReference type="ChEBI" id="CHEBI:172880"/>
    </reaction>
    <physiologicalReaction direction="left-to-right" evidence="3">
        <dbReference type="Rhea" id="RHEA:78508"/>
    </physiologicalReaction>
</comment>
<protein>
    <recommendedName>
        <fullName evidence="1">Trimethylguanosine synthase</fullName>
    </recommendedName>
    <alternativeName>
        <fullName evidence="7">Cap-specific guanine-N(2) methyltransferase</fullName>
    </alternativeName>
</protein>
<proteinExistence type="inferred from homology"/>
<evidence type="ECO:0000256" key="4">
    <source>
        <dbReference type="ARBA" id="ARBA00048740"/>
    </source>
</evidence>
<dbReference type="AlphaFoldDB" id="A0A565CR44"/>
<dbReference type="InterPro" id="IPR029063">
    <property type="entry name" value="SAM-dependent_MTases_sf"/>
</dbReference>
<name>A0A565CR44_9BRAS</name>
<dbReference type="Pfam" id="PF09445">
    <property type="entry name" value="Methyltransf_15"/>
    <property type="match status" value="1"/>
</dbReference>
<evidence type="ECO:0000256" key="7">
    <source>
        <dbReference type="ARBA" id="ARBA00049790"/>
    </source>
</evidence>
<dbReference type="Proteomes" id="UP000489600">
    <property type="component" value="Unassembled WGS sequence"/>
</dbReference>
<evidence type="ECO:0000256" key="5">
    <source>
        <dbReference type="ARBA" id="ARBA00048763"/>
    </source>
</evidence>
<dbReference type="OrthoDB" id="194443at2759"/>
<dbReference type="InterPro" id="IPR019012">
    <property type="entry name" value="RNA_cap_Gua-N2-MeTrfase"/>
</dbReference>
<reference evidence="8" key="1">
    <citation type="submission" date="2019-07" db="EMBL/GenBank/DDBJ databases">
        <authorList>
            <person name="Dittberner H."/>
        </authorList>
    </citation>
    <scope>NUCLEOTIDE SEQUENCE [LARGE SCALE GENOMIC DNA]</scope>
</reference>
<comment type="catalytic activity">
    <reaction evidence="5">
        <text>a 5'-end (N(2),N(7)-dimethyl 5'-triphosphoguanosine)-ribonucleoside in snRNA + S-adenosyl-L-methionine = a 5'-end (N(2),N(2),N(7)-trimethyl 5'-triphosphoguanosine)-ribonucleoside in snRNA + S-adenosyl-L-homocysteine + H(+)</text>
        <dbReference type="Rhea" id="RHEA:78479"/>
        <dbReference type="Rhea" id="RHEA-COMP:19087"/>
        <dbReference type="Rhea" id="RHEA-COMP:19089"/>
        <dbReference type="ChEBI" id="CHEBI:15378"/>
        <dbReference type="ChEBI" id="CHEBI:57856"/>
        <dbReference type="ChEBI" id="CHEBI:59789"/>
        <dbReference type="ChEBI" id="CHEBI:167623"/>
        <dbReference type="ChEBI" id="CHEBI:172880"/>
    </reaction>
    <physiologicalReaction direction="left-to-right" evidence="5">
        <dbReference type="Rhea" id="RHEA:78480"/>
    </physiologicalReaction>
</comment>